<keyword evidence="5" id="KW-0520">NAD</keyword>
<evidence type="ECO:0000256" key="6">
    <source>
        <dbReference type="ARBA" id="ARBA00023239"/>
    </source>
</evidence>
<evidence type="ECO:0000256" key="7">
    <source>
        <dbReference type="RuleBase" id="RU004473"/>
    </source>
</evidence>
<dbReference type="GO" id="GO:0009225">
    <property type="term" value="P:nucleotide-sugar metabolic process"/>
    <property type="evidence" value="ECO:0007669"/>
    <property type="project" value="InterPro"/>
</dbReference>
<evidence type="ECO:0000259" key="8">
    <source>
        <dbReference type="Pfam" id="PF16363"/>
    </source>
</evidence>
<proteinExistence type="inferred from homology"/>
<dbReference type="EC" id="4.2.1.46" evidence="4 7"/>
<comment type="similarity">
    <text evidence="3 7">Belongs to the NAD(P)-dependent epimerase/dehydratase family. dTDP-glucose dehydratase subfamily.</text>
</comment>
<gene>
    <name evidence="9" type="ORF">B6D57_00335</name>
</gene>
<dbReference type="Gene3D" id="3.90.25.10">
    <property type="entry name" value="UDP-galactose 4-epimerase, domain 1"/>
    <property type="match status" value="1"/>
</dbReference>
<evidence type="ECO:0000256" key="2">
    <source>
        <dbReference type="ARBA" id="ARBA00001911"/>
    </source>
</evidence>
<reference evidence="10" key="1">
    <citation type="submission" date="2017-03" db="EMBL/GenBank/DDBJ databases">
        <title>Novel pathways for hydrocarbon cycling and metabolic interdependencies in hydrothermal sediment communities.</title>
        <authorList>
            <person name="Dombrowski N."/>
            <person name="Seitz K."/>
            <person name="Teske A."/>
            <person name="Baker B."/>
        </authorList>
    </citation>
    <scope>NUCLEOTIDE SEQUENCE [LARGE SCALE GENOMIC DNA]</scope>
</reference>
<comment type="cofactor">
    <cofactor evidence="2 7">
        <name>NAD(+)</name>
        <dbReference type="ChEBI" id="CHEBI:57540"/>
    </cofactor>
</comment>
<evidence type="ECO:0000313" key="9">
    <source>
        <dbReference type="EMBL" id="OQX91274.1"/>
    </source>
</evidence>
<accession>A0A1W9S385</accession>
<dbReference type="PANTHER" id="PTHR43000">
    <property type="entry name" value="DTDP-D-GLUCOSE 4,6-DEHYDRATASE-RELATED"/>
    <property type="match status" value="1"/>
</dbReference>
<comment type="caution">
    <text evidence="9">The sequence shown here is derived from an EMBL/GenBank/DDBJ whole genome shotgun (WGS) entry which is preliminary data.</text>
</comment>
<sequence>MNVLITGGAGFIGSHFTKFVVNNYTDYQVVVIDKLNYRGNLANLKEIEGKTNYKFIRGDICVKEDILPQVSEADVVVNFAAETFVDRAIMDASDFLSTDVFGVYNLLEAIRGTDKVLIHISTDEVYGSLEEGFADENYPLRPGNPYSASKASGDLLILSYANTYGIRFKMVRPSNNFGPNQYPENLVPLFITNAIEGRPLPIYGDGQYQRDWIYVMDTVRAIDLVMHEGEIGEIYNVGGGNIRTNLEITEEIIERTGASKDLMVFVDDRQGHDRRYALDSSKIKELGFEQRYEFGKAMELTVNWYRENEDWWRPIKSGEFREYYEKQYRERLSKAGYGE</sequence>
<evidence type="ECO:0000256" key="3">
    <source>
        <dbReference type="ARBA" id="ARBA00008178"/>
    </source>
</evidence>
<comment type="catalytic activity">
    <reaction evidence="1 7">
        <text>dTDP-alpha-D-glucose = dTDP-4-dehydro-6-deoxy-alpha-D-glucose + H2O</text>
        <dbReference type="Rhea" id="RHEA:17221"/>
        <dbReference type="ChEBI" id="CHEBI:15377"/>
        <dbReference type="ChEBI" id="CHEBI:57477"/>
        <dbReference type="ChEBI" id="CHEBI:57649"/>
        <dbReference type="EC" id="4.2.1.46"/>
    </reaction>
</comment>
<keyword evidence="6 7" id="KW-0456">Lyase</keyword>
<evidence type="ECO:0000256" key="5">
    <source>
        <dbReference type="ARBA" id="ARBA00023027"/>
    </source>
</evidence>
<evidence type="ECO:0000256" key="1">
    <source>
        <dbReference type="ARBA" id="ARBA00001539"/>
    </source>
</evidence>
<evidence type="ECO:0000256" key="4">
    <source>
        <dbReference type="ARBA" id="ARBA00011990"/>
    </source>
</evidence>
<name>A0A1W9S385_9BACT</name>
<dbReference type="Proteomes" id="UP000192611">
    <property type="component" value="Unassembled WGS sequence"/>
</dbReference>
<dbReference type="CDD" id="cd05246">
    <property type="entry name" value="dTDP_GD_SDR_e"/>
    <property type="match status" value="1"/>
</dbReference>
<dbReference type="InterPro" id="IPR016040">
    <property type="entry name" value="NAD(P)-bd_dom"/>
</dbReference>
<dbReference type="EMBL" id="NATQ01000004">
    <property type="protein sequence ID" value="OQX91274.1"/>
    <property type="molecule type" value="Genomic_DNA"/>
</dbReference>
<dbReference type="AlphaFoldDB" id="A0A1W9S385"/>
<dbReference type="InterPro" id="IPR005888">
    <property type="entry name" value="dTDP_Gluc_deHydtase"/>
</dbReference>
<dbReference type="NCBIfam" id="TIGR01181">
    <property type="entry name" value="dTDP_gluc_dehyt"/>
    <property type="match status" value="1"/>
</dbReference>
<organism evidence="9 10">
    <name type="scientific">Candidatus Coatesbacteria bacterium 4484_99</name>
    <dbReference type="NCBI Taxonomy" id="1970774"/>
    <lineage>
        <taxon>Bacteria</taxon>
        <taxon>Candidatus Coatesiibacteriota</taxon>
    </lineage>
</organism>
<dbReference type="Pfam" id="PF16363">
    <property type="entry name" value="GDP_Man_Dehyd"/>
    <property type="match status" value="1"/>
</dbReference>
<evidence type="ECO:0000313" key="10">
    <source>
        <dbReference type="Proteomes" id="UP000192611"/>
    </source>
</evidence>
<dbReference type="InterPro" id="IPR036291">
    <property type="entry name" value="NAD(P)-bd_dom_sf"/>
</dbReference>
<dbReference type="Gene3D" id="3.40.50.720">
    <property type="entry name" value="NAD(P)-binding Rossmann-like Domain"/>
    <property type="match status" value="1"/>
</dbReference>
<dbReference type="SUPFAM" id="SSF51735">
    <property type="entry name" value="NAD(P)-binding Rossmann-fold domains"/>
    <property type="match status" value="1"/>
</dbReference>
<dbReference type="GO" id="GO:0008460">
    <property type="term" value="F:dTDP-glucose 4,6-dehydratase activity"/>
    <property type="evidence" value="ECO:0007669"/>
    <property type="project" value="UniProtKB-EC"/>
</dbReference>
<feature type="domain" description="NAD(P)-binding" evidence="8">
    <location>
        <begin position="4"/>
        <end position="298"/>
    </location>
</feature>
<protein>
    <recommendedName>
        <fullName evidence="4 7">dTDP-glucose 4,6-dehydratase</fullName>
        <ecNumber evidence="4 7">4.2.1.46</ecNumber>
    </recommendedName>
</protein>